<keyword evidence="7 8" id="KW-0472">Membrane</keyword>
<feature type="transmembrane region" description="Helical" evidence="8">
    <location>
        <begin position="426"/>
        <end position="449"/>
    </location>
</feature>
<evidence type="ECO:0000256" key="5">
    <source>
        <dbReference type="ARBA" id="ARBA00022692"/>
    </source>
</evidence>
<reference evidence="10 11" key="1">
    <citation type="submission" date="2020-08" db="EMBL/GenBank/DDBJ databases">
        <title>A Genomic Blueprint of the Chicken Gut Microbiome.</title>
        <authorList>
            <person name="Gilroy R."/>
            <person name="Ravi A."/>
            <person name="Getino M."/>
            <person name="Pursley I."/>
            <person name="Horton D.L."/>
            <person name="Alikhan N.-F."/>
            <person name="Baker D."/>
            <person name="Gharbi K."/>
            <person name="Hall N."/>
            <person name="Watson M."/>
            <person name="Adriaenssens E.M."/>
            <person name="Foster-Nyarko E."/>
            <person name="Jarju S."/>
            <person name="Secka A."/>
            <person name="Antonio M."/>
            <person name="Oren A."/>
            <person name="Chaudhuri R."/>
            <person name="La Ragione R.M."/>
            <person name="Hildebrand F."/>
            <person name="Pallen M.J."/>
        </authorList>
    </citation>
    <scope>NUCLEOTIDE SEQUENCE [LARGE SCALE GENOMIC DNA]</scope>
    <source>
        <strain evidence="10 11">Sa1CVA4</strain>
    </source>
</reference>
<evidence type="ECO:0000256" key="3">
    <source>
        <dbReference type="ARBA" id="ARBA00022448"/>
    </source>
</evidence>
<dbReference type="InterPro" id="IPR038770">
    <property type="entry name" value="Na+/solute_symporter_sf"/>
</dbReference>
<keyword evidence="11" id="KW-1185">Reference proteome</keyword>
<keyword evidence="4" id="KW-0633">Potassium transport</keyword>
<keyword evidence="4" id="KW-0630">Potassium</keyword>
<feature type="transmembrane region" description="Helical" evidence="8">
    <location>
        <begin position="527"/>
        <end position="545"/>
    </location>
</feature>
<feature type="transmembrane region" description="Helical" evidence="8">
    <location>
        <begin position="461"/>
        <end position="480"/>
    </location>
</feature>
<dbReference type="SUPFAM" id="SSF116726">
    <property type="entry name" value="TrkA C-terminal domain-like"/>
    <property type="match status" value="2"/>
</dbReference>
<dbReference type="Gene3D" id="1.20.1530.20">
    <property type="match status" value="1"/>
</dbReference>
<feature type="domain" description="RCK C-terminal" evidence="9">
    <location>
        <begin position="584"/>
        <end position="668"/>
    </location>
</feature>
<dbReference type="PROSITE" id="PS51202">
    <property type="entry name" value="RCK_C"/>
    <property type="match status" value="2"/>
</dbReference>
<dbReference type="Pfam" id="PF00999">
    <property type="entry name" value="Na_H_Exchanger"/>
    <property type="match status" value="1"/>
</dbReference>
<evidence type="ECO:0000256" key="4">
    <source>
        <dbReference type="ARBA" id="ARBA00022538"/>
    </source>
</evidence>
<evidence type="ECO:0000313" key="10">
    <source>
        <dbReference type="EMBL" id="MBD8017968.1"/>
    </source>
</evidence>
<evidence type="ECO:0000256" key="6">
    <source>
        <dbReference type="ARBA" id="ARBA00022989"/>
    </source>
</evidence>
<evidence type="ECO:0000256" key="8">
    <source>
        <dbReference type="SAM" id="Phobius"/>
    </source>
</evidence>
<evidence type="ECO:0000313" key="11">
    <source>
        <dbReference type="Proteomes" id="UP000626242"/>
    </source>
</evidence>
<keyword evidence="4" id="KW-0406">Ion transport</keyword>
<dbReference type="RefSeq" id="WP_251833170.1">
    <property type="nucleotide sequence ID" value="NZ_JACSPS010000002.1"/>
</dbReference>
<feature type="transmembrane region" description="Helical" evidence="8">
    <location>
        <begin position="501"/>
        <end position="521"/>
    </location>
</feature>
<evidence type="ECO:0000256" key="2">
    <source>
        <dbReference type="ARBA" id="ARBA00005551"/>
    </source>
</evidence>
<dbReference type="Proteomes" id="UP000626242">
    <property type="component" value="Unassembled WGS sequence"/>
</dbReference>
<evidence type="ECO:0000256" key="1">
    <source>
        <dbReference type="ARBA" id="ARBA00004141"/>
    </source>
</evidence>
<dbReference type="PANTHER" id="PTHR42751:SF3">
    <property type="entry name" value="SODIUM_GLUTAMATE SYMPORTER"/>
    <property type="match status" value="1"/>
</dbReference>
<dbReference type="InterPro" id="IPR006037">
    <property type="entry name" value="RCK_C"/>
</dbReference>
<evidence type="ECO:0000259" key="9">
    <source>
        <dbReference type="PROSITE" id="PS51202"/>
    </source>
</evidence>
<feature type="transmembrane region" description="Helical" evidence="8">
    <location>
        <begin position="221"/>
        <end position="240"/>
    </location>
</feature>
<accession>A0ABR8WM47</accession>
<keyword evidence="3" id="KW-0813">Transport</keyword>
<feature type="transmembrane region" description="Helical" evidence="8">
    <location>
        <begin position="32"/>
        <end position="50"/>
    </location>
</feature>
<name>A0ABR8WM47_9FLAO</name>
<gene>
    <name evidence="10" type="ORF">H9628_05750</name>
</gene>
<feature type="domain" description="RCK C-terminal" evidence="9">
    <location>
        <begin position="669"/>
        <end position="752"/>
    </location>
</feature>
<feature type="transmembrane region" description="Helical" evidence="8">
    <location>
        <begin position="6"/>
        <end position="25"/>
    </location>
</feature>
<feature type="transmembrane region" description="Helical" evidence="8">
    <location>
        <begin position="295"/>
        <end position="319"/>
    </location>
</feature>
<dbReference type="Gene3D" id="3.30.70.1450">
    <property type="entry name" value="Regulator of K+ conductance, C-terminal domain"/>
    <property type="match status" value="2"/>
</dbReference>
<feature type="transmembrane region" description="Helical" evidence="8">
    <location>
        <begin position="62"/>
        <end position="80"/>
    </location>
</feature>
<keyword evidence="5 8" id="KW-0812">Transmembrane</keyword>
<feature type="transmembrane region" description="Helical" evidence="8">
    <location>
        <begin position="87"/>
        <end position="107"/>
    </location>
</feature>
<comment type="caution">
    <text evidence="10">The sequence shown here is derived from an EMBL/GenBank/DDBJ whole genome shotgun (WGS) entry which is preliminary data.</text>
</comment>
<feature type="transmembrane region" description="Helical" evidence="8">
    <location>
        <begin position="187"/>
        <end position="209"/>
    </location>
</feature>
<dbReference type="InterPro" id="IPR036721">
    <property type="entry name" value="RCK_C_sf"/>
</dbReference>
<dbReference type="EMBL" id="JACSPS010000002">
    <property type="protein sequence ID" value="MBD8017968.1"/>
    <property type="molecule type" value="Genomic_DNA"/>
</dbReference>
<feature type="transmembrane region" description="Helical" evidence="8">
    <location>
        <begin position="151"/>
        <end position="175"/>
    </location>
</feature>
<sequence>MGHLPKLIEDLALILIVAAFVVLLFRKIKQPLVLGYIIAGFLVSPNLNIFPSVVDSANIKTLAEIGVIFLLFSLGLEFSFKKLMNVGGSASITAFVEIIFITIAGYYTGRWLGWSVMDSMFLGGMLASSSTTIIIRAFDELGVKTRNFAKTVFGVLVVEDIVVILLMVLLSTIAVTKEFEGTQILFTVAKLLFFLILWFLLGIFLIPTLLKKIKPLVDDEILLIVSIGLCLGMVLIAVNVGFSAELGAFVMGSIIAETTVAEKVEHTLKSVKDLFAAVFFVSVGMMIDYQEMMVYAWPIFIVTILTIFGKLFSSALGALLSGQPLKQSIQVGMSMAQIGEFAFIVATLGLSLGVISDFLFPVAVGVSAITTFTTPYLIKLSEPFYNWLVKVVPPKYIKRINQYSSNTQNIQAESTWKTILTLYARILLINGIIILAIYLMFSNFIIPAINENLDSNDIKNIIGNALPVLFILPFLWALMVKRPGTVAYKELWTKTKYNRGPLLIIEITRIILGIVILGFFLDRFASTTVSFFITIPVAIVFMFMFSKRLNKFYDRLEKRFITNLNDRATNSDDAALTRLTGNTEVISNLAAWDVHIVEHQVKPLAEFVGKTLLELQWREKFGINIGYIKRGAKLIHTPDRNEVLMPYDKVGIIGTDEQFQVFRPVFDSEEVVPEENADHIKLGKILINHHSVKKGLTIRESGIRDKTDGLVIAIRRGNERILNPESSEVLQLDDIVWVVGNRKKIEKLNVEI</sequence>
<dbReference type="InterPro" id="IPR006153">
    <property type="entry name" value="Cation/H_exchanger_TM"/>
</dbReference>
<dbReference type="PANTHER" id="PTHR42751">
    <property type="entry name" value="SODIUM/HYDROGEN EXCHANGER FAMILY/TRKA DOMAIN PROTEIN"/>
    <property type="match status" value="1"/>
</dbReference>
<proteinExistence type="inferred from homology"/>
<comment type="subcellular location">
    <subcellularLocation>
        <location evidence="1">Membrane</location>
        <topology evidence="1">Multi-pass membrane protein</topology>
    </subcellularLocation>
</comment>
<evidence type="ECO:0000256" key="7">
    <source>
        <dbReference type="ARBA" id="ARBA00023136"/>
    </source>
</evidence>
<dbReference type="Pfam" id="PF02080">
    <property type="entry name" value="TrkA_C"/>
    <property type="match status" value="2"/>
</dbReference>
<organism evidence="10 11">
    <name type="scientific">Kaistella pullorum</name>
    <dbReference type="NCBI Taxonomy" id="2763074"/>
    <lineage>
        <taxon>Bacteria</taxon>
        <taxon>Pseudomonadati</taxon>
        <taxon>Bacteroidota</taxon>
        <taxon>Flavobacteriia</taxon>
        <taxon>Flavobacteriales</taxon>
        <taxon>Weeksellaceae</taxon>
        <taxon>Chryseobacterium group</taxon>
        <taxon>Kaistella</taxon>
    </lineage>
</organism>
<protein>
    <submittedName>
        <fullName evidence="10">Cation:proton antiporter</fullName>
    </submittedName>
</protein>
<comment type="similarity">
    <text evidence="2">Belongs to the monovalent cation:proton antiporter 2 (CPA2) transporter (TC 2.A.37) family.</text>
</comment>
<keyword evidence="6 8" id="KW-1133">Transmembrane helix</keyword>